<evidence type="ECO:0000256" key="2">
    <source>
        <dbReference type="ARBA" id="ARBA00023012"/>
    </source>
</evidence>
<evidence type="ECO:0000256" key="1">
    <source>
        <dbReference type="ARBA" id="ARBA00022553"/>
    </source>
</evidence>
<dbReference type="GO" id="GO:0000160">
    <property type="term" value="P:phosphorelay signal transduction system"/>
    <property type="evidence" value="ECO:0007669"/>
    <property type="project" value="UniProtKB-KW"/>
</dbReference>
<dbReference type="PROSITE" id="PS50110">
    <property type="entry name" value="RESPONSE_REGULATORY"/>
    <property type="match status" value="1"/>
</dbReference>
<organism evidence="6">
    <name type="scientific">marine sediment metagenome</name>
    <dbReference type="NCBI Taxonomy" id="412755"/>
    <lineage>
        <taxon>unclassified sequences</taxon>
        <taxon>metagenomes</taxon>
        <taxon>ecological metagenomes</taxon>
    </lineage>
</organism>
<dbReference type="InterPro" id="IPR001789">
    <property type="entry name" value="Sig_transdc_resp-reg_receiver"/>
</dbReference>
<keyword evidence="2" id="KW-0902">Two-component regulatory system</keyword>
<name>X1IDK8_9ZZZZ</name>
<feature type="domain" description="Response regulatory" evidence="5">
    <location>
        <begin position="7"/>
        <end position="121"/>
    </location>
</feature>
<dbReference type="SMART" id="SM00448">
    <property type="entry name" value="REC"/>
    <property type="match status" value="1"/>
</dbReference>
<accession>X1IDK8</accession>
<dbReference type="PANTHER" id="PTHR44591:SF14">
    <property type="entry name" value="PROTEIN PILG"/>
    <property type="match status" value="1"/>
</dbReference>
<keyword evidence="1" id="KW-0597">Phosphoprotein</keyword>
<evidence type="ECO:0000313" key="6">
    <source>
        <dbReference type="EMBL" id="GAH64199.1"/>
    </source>
</evidence>
<gene>
    <name evidence="6" type="ORF">S03H2_52201</name>
</gene>
<dbReference type="FunFam" id="3.40.50.2300:FF:000018">
    <property type="entry name" value="DNA-binding transcriptional regulator NtrC"/>
    <property type="match status" value="1"/>
</dbReference>
<proteinExistence type="predicted"/>
<evidence type="ECO:0000256" key="4">
    <source>
        <dbReference type="ARBA" id="ARBA00023163"/>
    </source>
</evidence>
<keyword evidence="4" id="KW-0804">Transcription</keyword>
<dbReference type="Gene3D" id="3.40.50.2300">
    <property type="match status" value="1"/>
</dbReference>
<evidence type="ECO:0000259" key="5">
    <source>
        <dbReference type="PROSITE" id="PS50110"/>
    </source>
</evidence>
<dbReference type="PANTHER" id="PTHR44591">
    <property type="entry name" value="STRESS RESPONSE REGULATOR PROTEIN 1"/>
    <property type="match status" value="1"/>
</dbReference>
<dbReference type="Pfam" id="PF00072">
    <property type="entry name" value="Response_reg"/>
    <property type="match status" value="1"/>
</dbReference>
<dbReference type="AlphaFoldDB" id="X1IDK8"/>
<dbReference type="InterPro" id="IPR011006">
    <property type="entry name" value="CheY-like_superfamily"/>
</dbReference>
<dbReference type="SUPFAM" id="SSF52172">
    <property type="entry name" value="CheY-like"/>
    <property type="match status" value="1"/>
</dbReference>
<reference evidence="6" key="1">
    <citation type="journal article" date="2014" name="Front. Microbiol.">
        <title>High frequency of phylogenetically diverse reductive dehalogenase-homologous genes in deep subseafloor sedimentary metagenomes.</title>
        <authorList>
            <person name="Kawai M."/>
            <person name="Futagami T."/>
            <person name="Toyoda A."/>
            <person name="Takaki Y."/>
            <person name="Nishi S."/>
            <person name="Hori S."/>
            <person name="Arai W."/>
            <person name="Tsubouchi T."/>
            <person name="Morono Y."/>
            <person name="Uchiyama I."/>
            <person name="Ito T."/>
            <person name="Fujiyama A."/>
            <person name="Inagaki F."/>
            <person name="Takami H."/>
        </authorList>
    </citation>
    <scope>NUCLEOTIDE SEQUENCE</scope>
    <source>
        <strain evidence="6">Expedition CK06-06</strain>
    </source>
</reference>
<dbReference type="InterPro" id="IPR050595">
    <property type="entry name" value="Bact_response_regulator"/>
</dbReference>
<protein>
    <recommendedName>
        <fullName evidence="5">Response regulatory domain-containing protein</fullName>
    </recommendedName>
</protein>
<dbReference type="EMBL" id="BARU01033154">
    <property type="protein sequence ID" value="GAH64199.1"/>
    <property type="molecule type" value="Genomic_DNA"/>
</dbReference>
<keyword evidence="3" id="KW-0805">Transcription regulation</keyword>
<comment type="caution">
    <text evidence="6">The sequence shown here is derived from an EMBL/GenBank/DDBJ whole genome shotgun (WGS) entry which is preliminary data.</text>
</comment>
<sequence length="129" mass="14339">MGKNSKRILVVDDEANVRTVFSDVLRKENYLVKAVKGAPQALKAIDEESFDLALVDLGRPKTDGIETLENIKKRKPEIAVIIYTGHGSIPTAVAAIRKGATDYLHKPFSPEELKLSIRKALEEAERKIK</sequence>
<evidence type="ECO:0000256" key="3">
    <source>
        <dbReference type="ARBA" id="ARBA00023015"/>
    </source>
</evidence>